<gene>
    <name evidence="1" type="ORF">BDN72DRAFT_902063</name>
</gene>
<keyword evidence="2" id="KW-1185">Reference proteome</keyword>
<evidence type="ECO:0000313" key="2">
    <source>
        <dbReference type="Proteomes" id="UP000308600"/>
    </source>
</evidence>
<dbReference type="Proteomes" id="UP000308600">
    <property type="component" value="Unassembled WGS sequence"/>
</dbReference>
<organism evidence="1 2">
    <name type="scientific">Pluteus cervinus</name>
    <dbReference type="NCBI Taxonomy" id="181527"/>
    <lineage>
        <taxon>Eukaryota</taxon>
        <taxon>Fungi</taxon>
        <taxon>Dikarya</taxon>
        <taxon>Basidiomycota</taxon>
        <taxon>Agaricomycotina</taxon>
        <taxon>Agaricomycetes</taxon>
        <taxon>Agaricomycetidae</taxon>
        <taxon>Agaricales</taxon>
        <taxon>Pluteineae</taxon>
        <taxon>Pluteaceae</taxon>
        <taxon>Pluteus</taxon>
    </lineage>
</organism>
<accession>A0ACD3ADW8</accession>
<protein>
    <submittedName>
        <fullName evidence="1">Uncharacterized protein</fullName>
    </submittedName>
</protein>
<dbReference type="EMBL" id="ML208501">
    <property type="protein sequence ID" value="TFK63861.1"/>
    <property type="molecule type" value="Genomic_DNA"/>
</dbReference>
<proteinExistence type="predicted"/>
<name>A0ACD3ADW8_9AGAR</name>
<evidence type="ECO:0000313" key="1">
    <source>
        <dbReference type="EMBL" id="TFK63861.1"/>
    </source>
</evidence>
<sequence>METKQKKASRRSYPAKCQYNACPRIIKNVNQWNRHKDAHGLKKFKCENCWGRFDRPDPCTRHMKNCEKQPPQSMIETGLPPSAGYSIVGPWTLLDAIRDHPDFDKALREAEELGITIPTGNNPQELLNGRYAHAWWELNRRKASKSADEKTNHEEEDPEDVEIKPLVEEPVDSQEERSLSHPRGSPKSNSDGEDQQSLEIIEDEAEVTSRFSFSGLVLGGGTTLEDDTTIEVTKVPTMMGISPHQLPR</sequence>
<reference evidence="1 2" key="1">
    <citation type="journal article" date="2019" name="Nat. Ecol. Evol.">
        <title>Megaphylogeny resolves global patterns of mushroom evolution.</title>
        <authorList>
            <person name="Varga T."/>
            <person name="Krizsan K."/>
            <person name="Foldi C."/>
            <person name="Dima B."/>
            <person name="Sanchez-Garcia M."/>
            <person name="Sanchez-Ramirez S."/>
            <person name="Szollosi G.J."/>
            <person name="Szarkandi J.G."/>
            <person name="Papp V."/>
            <person name="Albert L."/>
            <person name="Andreopoulos W."/>
            <person name="Angelini C."/>
            <person name="Antonin V."/>
            <person name="Barry K.W."/>
            <person name="Bougher N.L."/>
            <person name="Buchanan P."/>
            <person name="Buyck B."/>
            <person name="Bense V."/>
            <person name="Catcheside P."/>
            <person name="Chovatia M."/>
            <person name="Cooper J."/>
            <person name="Damon W."/>
            <person name="Desjardin D."/>
            <person name="Finy P."/>
            <person name="Geml J."/>
            <person name="Haridas S."/>
            <person name="Hughes K."/>
            <person name="Justo A."/>
            <person name="Karasinski D."/>
            <person name="Kautmanova I."/>
            <person name="Kiss B."/>
            <person name="Kocsube S."/>
            <person name="Kotiranta H."/>
            <person name="LaButti K.M."/>
            <person name="Lechner B.E."/>
            <person name="Liimatainen K."/>
            <person name="Lipzen A."/>
            <person name="Lukacs Z."/>
            <person name="Mihaltcheva S."/>
            <person name="Morgado L.N."/>
            <person name="Niskanen T."/>
            <person name="Noordeloos M.E."/>
            <person name="Ohm R.A."/>
            <person name="Ortiz-Santana B."/>
            <person name="Ovrebo C."/>
            <person name="Racz N."/>
            <person name="Riley R."/>
            <person name="Savchenko A."/>
            <person name="Shiryaev A."/>
            <person name="Soop K."/>
            <person name="Spirin V."/>
            <person name="Szebenyi C."/>
            <person name="Tomsovsky M."/>
            <person name="Tulloss R.E."/>
            <person name="Uehling J."/>
            <person name="Grigoriev I.V."/>
            <person name="Vagvolgyi C."/>
            <person name="Papp T."/>
            <person name="Martin F.M."/>
            <person name="Miettinen O."/>
            <person name="Hibbett D.S."/>
            <person name="Nagy L.G."/>
        </authorList>
    </citation>
    <scope>NUCLEOTIDE SEQUENCE [LARGE SCALE GENOMIC DNA]</scope>
    <source>
        <strain evidence="1 2">NL-1719</strain>
    </source>
</reference>